<dbReference type="GO" id="GO:0005886">
    <property type="term" value="C:plasma membrane"/>
    <property type="evidence" value="ECO:0007669"/>
    <property type="project" value="TreeGrafter"/>
</dbReference>
<dbReference type="STRING" id="349095.SAMN05660299_01902"/>
<dbReference type="InterPro" id="IPR058624">
    <property type="entry name" value="MdtA-like_HH"/>
</dbReference>
<dbReference type="Gene3D" id="2.40.420.20">
    <property type="match status" value="1"/>
</dbReference>
<evidence type="ECO:0000313" key="9">
    <source>
        <dbReference type="Proteomes" id="UP000199309"/>
    </source>
</evidence>
<dbReference type="InterPro" id="IPR058627">
    <property type="entry name" value="MdtA-like_C"/>
</dbReference>
<dbReference type="GO" id="GO:0046677">
    <property type="term" value="P:response to antibiotic"/>
    <property type="evidence" value="ECO:0007669"/>
    <property type="project" value="TreeGrafter"/>
</dbReference>
<proteinExistence type="inferred from homology"/>
<reference evidence="8 9" key="1">
    <citation type="submission" date="2016-10" db="EMBL/GenBank/DDBJ databases">
        <authorList>
            <person name="de Groot N.N."/>
        </authorList>
    </citation>
    <scope>NUCLEOTIDE SEQUENCE [LARGE SCALE GENOMIC DNA]</scope>
    <source>
        <strain evidence="8 9">DSM 16981</strain>
    </source>
</reference>
<dbReference type="SUPFAM" id="SSF111369">
    <property type="entry name" value="HlyD-like secretion proteins"/>
    <property type="match status" value="1"/>
</dbReference>
<evidence type="ECO:0000256" key="3">
    <source>
        <dbReference type="SAM" id="SignalP"/>
    </source>
</evidence>
<dbReference type="Pfam" id="PF25944">
    <property type="entry name" value="Beta-barrel_RND"/>
    <property type="match status" value="1"/>
</dbReference>
<accession>A0A1G9XSD5</accession>
<evidence type="ECO:0000259" key="4">
    <source>
        <dbReference type="Pfam" id="PF25876"/>
    </source>
</evidence>
<protein>
    <submittedName>
        <fullName evidence="8">Membrane fusion protein, multidrug efflux system</fullName>
    </submittedName>
</protein>
<comment type="similarity">
    <text evidence="2">Belongs to the membrane fusion protein (MFP) (TC 8.A.1) family.</text>
</comment>
<feature type="domain" description="Multidrug resistance protein MdtA-like barrel-sandwich hybrid" evidence="5">
    <location>
        <begin position="66"/>
        <end position="201"/>
    </location>
</feature>
<dbReference type="Proteomes" id="UP000199309">
    <property type="component" value="Unassembled WGS sequence"/>
</dbReference>
<gene>
    <name evidence="8" type="ORF">SAMN05660299_01902</name>
</gene>
<feature type="chain" id="PRO_5039582646" evidence="3">
    <location>
        <begin position="26"/>
        <end position="407"/>
    </location>
</feature>
<dbReference type="PROSITE" id="PS51257">
    <property type="entry name" value="PROKAR_LIPOPROTEIN"/>
    <property type="match status" value="1"/>
</dbReference>
<evidence type="ECO:0000256" key="1">
    <source>
        <dbReference type="ARBA" id="ARBA00004196"/>
    </source>
</evidence>
<feature type="domain" description="Multidrug resistance protein MdtA-like alpha-helical hairpin" evidence="4">
    <location>
        <begin position="106"/>
        <end position="172"/>
    </location>
</feature>
<dbReference type="PANTHER" id="PTHR30158">
    <property type="entry name" value="ACRA/E-RELATED COMPONENT OF DRUG EFFLUX TRANSPORTER"/>
    <property type="match status" value="1"/>
</dbReference>
<dbReference type="GO" id="GO:0022857">
    <property type="term" value="F:transmembrane transporter activity"/>
    <property type="evidence" value="ECO:0007669"/>
    <property type="project" value="InterPro"/>
</dbReference>
<evidence type="ECO:0000259" key="6">
    <source>
        <dbReference type="Pfam" id="PF25944"/>
    </source>
</evidence>
<dbReference type="Gene3D" id="2.40.30.170">
    <property type="match status" value="1"/>
</dbReference>
<evidence type="ECO:0000259" key="5">
    <source>
        <dbReference type="Pfam" id="PF25917"/>
    </source>
</evidence>
<dbReference type="Gene3D" id="1.10.287.470">
    <property type="entry name" value="Helix hairpin bin"/>
    <property type="match status" value="1"/>
</dbReference>
<dbReference type="Pfam" id="PF25917">
    <property type="entry name" value="BSH_RND"/>
    <property type="match status" value="1"/>
</dbReference>
<comment type="subcellular location">
    <subcellularLocation>
        <location evidence="1">Cell envelope</location>
    </subcellularLocation>
</comment>
<dbReference type="NCBIfam" id="TIGR01730">
    <property type="entry name" value="RND_mfp"/>
    <property type="match status" value="1"/>
</dbReference>
<dbReference type="RefSeq" id="WP_218118763.1">
    <property type="nucleotide sequence ID" value="NZ_FNHQ01000019.1"/>
</dbReference>
<feature type="signal peptide" evidence="3">
    <location>
        <begin position="1"/>
        <end position="25"/>
    </location>
</feature>
<sequence>MAFLKKAPICCVLMGLMIAVGTLLSGCGNEQQQTNAAVSVKAMKVLQQDTPLSIEYASQIKGKDEIKIQPKVTGTIVEKYIKGGQYVQAGQPLYKIDSRQYESAVLSAEAAVEQSEATLNNSRIDLSRYTQLVKTGAVSEQTVTTQEANVKSYQGAYNNNVALLKKAQENLDDTVIYAPVSGRLSVDDVAAGGYATAGSTSLVTLGTTNPIYAQFSISENEYLKYLSFRSDESDMSNDCDDTNVQAALILGNGKVYPYKTNIVEIDRALSDNTGTLTIKALFDNPEGDLIPGMFARIRITGTTIPNAILVPQRAVQQLLDKSFVIVVGSDNTSISKNVTLGSKIGSYYVIKNGLSADDIVVVEGLTNLQEGQLMNVTMVTPEEMKFSLISDAVKPMEGTTASSSSKM</sequence>
<name>A0A1G9XSD5_9FIRM</name>
<evidence type="ECO:0000259" key="7">
    <source>
        <dbReference type="Pfam" id="PF25967"/>
    </source>
</evidence>
<dbReference type="Pfam" id="PF25876">
    <property type="entry name" value="HH_MFP_RND"/>
    <property type="match status" value="1"/>
</dbReference>
<dbReference type="InterPro" id="IPR058626">
    <property type="entry name" value="MdtA-like_b-barrel"/>
</dbReference>
<dbReference type="Gene3D" id="2.40.50.100">
    <property type="match status" value="1"/>
</dbReference>
<dbReference type="Pfam" id="PF25967">
    <property type="entry name" value="RND-MFP_C"/>
    <property type="match status" value="1"/>
</dbReference>
<dbReference type="EMBL" id="FNHQ01000019">
    <property type="protein sequence ID" value="SDM99316.1"/>
    <property type="molecule type" value="Genomic_DNA"/>
</dbReference>
<evidence type="ECO:0000256" key="2">
    <source>
        <dbReference type="ARBA" id="ARBA00009477"/>
    </source>
</evidence>
<dbReference type="InterPro" id="IPR058625">
    <property type="entry name" value="MdtA-like_BSH"/>
</dbReference>
<organism evidence="8 9">
    <name type="scientific">Megasphaera paucivorans</name>
    <dbReference type="NCBI Taxonomy" id="349095"/>
    <lineage>
        <taxon>Bacteria</taxon>
        <taxon>Bacillati</taxon>
        <taxon>Bacillota</taxon>
        <taxon>Negativicutes</taxon>
        <taxon>Veillonellales</taxon>
        <taxon>Veillonellaceae</taxon>
        <taxon>Megasphaera</taxon>
    </lineage>
</organism>
<dbReference type="GO" id="GO:0030313">
    <property type="term" value="C:cell envelope"/>
    <property type="evidence" value="ECO:0007669"/>
    <property type="project" value="UniProtKB-SubCell"/>
</dbReference>
<evidence type="ECO:0000313" key="8">
    <source>
        <dbReference type="EMBL" id="SDM99316.1"/>
    </source>
</evidence>
<dbReference type="AlphaFoldDB" id="A0A1G9XSD5"/>
<feature type="domain" description="Multidrug resistance protein MdtA-like C-terminal permuted SH3" evidence="7">
    <location>
        <begin position="306"/>
        <end position="365"/>
    </location>
</feature>
<keyword evidence="9" id="KW-1185">Reference proteome</keyword>
<feature type="domain" description="Multidrug resistance protein MdtA-like beta-barrel" evidence="6">
    <location>
        <begin position="210"/>
        <end position="300"/>
    </location>
</feature>
<dbReference type="InterPro" id="IPR006143">
    <property type="entry name" value="RND_pump_MFP"/>
</dbReference>
<keyword evidence="3" id="KW-0732">Signal</keyword>